<dbReference type="EMBL" id="QKYT01001131">
    <property type="protein sequence ID" value="RIA79825.1"/>
    <property type="molecule type" value="Genomic_DNA"/>
</dbReference>
<comment type="caution">
    <text evidence="1">The sequence shown here is derived from an EMBL/GenBank/DDBJ whole genome shotgun (WGS) entry which is preliminary data.</text>
</comment>
<name>A0A397S661_9GLOM</name>
<gene>
    <name evidence="1" type="ORF">C1645_839843</name>
</gene>
<accession>A0A397S661</accession>
<evidence type="ECO:0000313" key="1">
    <source>
        <dbReference type="EMBL" id="RIA79825.1"/>
    </source>
</evidence>
<sequence>MTFSRFKKQLYIDPTLPGAIGTSLSKYKKHVSCNFLSLELLKHLANYSQSPDYFLGYDHESLDTKLDLSSYNKQLNTLYLKSSNPPPHQYAKFERDLLYNQPPVDPYSISGIDYIDINVYDYVSDSEIVFALSSNDIPITAASSNNTVLKKMKKKKKKKKNQSTINYNKPTPPFVLADDFVILTPPSSSIYLKEDLDHDIALILEQYKCPN</sequence>
<reference evidence="1 2" key="1">
    <citation type="submission" date="2018-06" db="EMBL/GenBank/DDBJ databases">
        <title>Comparative genomics reveals the genomic features of Rhizophagus irregularis, R. cerebriforme, R. diaphanum and Gigaspora rosea, and their symbiotic lifestyle signature.</title>
        <authorList>
            <person name="Morin E."/>
            <person name="San Clemente H."/>
            <person name="Chen E.C.H."/>
            <person name="De La Providencia I."/>
            <person name="Hainaut M."/>
            <person name="Kuo A."/>
            <person name="Kohler A."/>
            <person name="Murat C."/>
            <person name="Tang N."/>
            <person name="Roy S."/>
            <person name="Loubradou J."/>
            <person name="Henrissat B."/>
            <person name="Grigoriev I.V."/>
            <person name="Corradi N."/>
            <person name="Roux C."/>
            <person name="Martin F.M."/>
        </authorList>
    </citation>
    <scope>NUCLEOTIDE SEQUENCE [LARGE SCALE GENOMIC DNA]</scope>
    <source>
        <strain evidence="1 2">DAOM 227022</strain>
    </source>
</reference>
<evidence type="ECO:0000313" key="2">
    <source>
        <dbReference type="Proteomes" id="UP000265703"/>
    </source>
</evidence>
<dbReference type="AlphaFoldDB" id="A0A397S661"/>
<dbReference type="Proteomes" id="UP000265703">
    <property type="component" value="Unassembled WGS sequence"/>
</dbReference>
<organism evidence="1 2">
    <name type="scientific">Glomus cerebriforme</name>
    <dbReference type="NCBI Taxonomy" id="658196"/>
    <lineage>
        <taxon>Eukaryota</taxon>
        <taxon>Fungi</taxon>
        <taxon>Fungi incertae sedis</taxon>
        <taxon>Mucoromycota</taxon>
        <taxon>Glomeromycotina</taxon>
        <taxon>Glomeromycetes</taxon>
        <taxon>Glomerales</taxon>
        <taxon>Glomeraceae</taxon>
        <taxon>Glomus</taxon>
    </lineage>
</organism>
<protein>
    <submittedName>
        <fullName evidence="1">Uncharacterized protein</fullName>
    </submittedName>
</protein>
<keyword evidence="2" id="KW-1185">Reference proteome</keyword>
<proteinExistence type="predicted"/>